<feature type="transmembrane region" description="Helical" evidence="1">
    <location>
        <begin position="403"/>
        <end position="430"/>
    </location>
</feature>
<keyword evidence="1" id="KW-0812">Transmembrane</keyword>
<feature type="transmembrane region" description="Helical" evidence="1">
    <location>
        <begin position="337"/>
        <end position="355"/>
    </location>
</feature>
<evidence type="ECO:0000313" key="2">
    <source>
        <dbReference type="EMBL" id="EEN67377.1"/>
    </source>
</evidence>
<feature type="transmembrane region" description="Helical" evidence="1">
    <location>
        <begin position="305"/>
        <end position="325"/>
    </location>
</feature>
<keyword evidence="1" id="KW-1133">Transmembrane helix</keyword>
<dbReference type="InterPro" id="IPR027417">
    <property type="entry name" value="P-loop_NTPase"/>
</dbReference>
<dbReference type="InParanoid" id="C3XXB7"/>
<dbReference type="SUPFAM" id="SSF52540">
    <property type="entry name" value="P-loop containing nucleoside triphosphate hydrolases"/>
    <property type="match status" value="2"/>
</dbReference>
<accession>C3XXB7</accession>
<organism>
    <name type="scientific">Branchiostoma floridae</name>
    <name type="common">Florida lancelet</name>
    <name type="synonym">Amphioxus</name>
    <dbReference type="NCBI Taxonomy" id="7739"/>
    <lineage>
        <taxon>Eukaryota</taxon>
        <taxon>Metazoa</taxon>
        <taxon>Chordata</taxon>
        <taxon>Cephalochordata</taxon>
        <taxon>Leptocardii</taxon>
        <taxon>Amphioxiformes</taxon>
        <taxon>Branchiostomatidae</taxon>
        <taxon>Branchiostoma</taxon>
    </lineage>
</organism>
<reference evidence="2" key="1">
    <citation type="journal article" date="2008" name="Nature">
        <title>The amphioxus genome and the evolution of the chordate karyotype.</title>
        <authorList>
            <consortium name="US DOE Joint Genome Institute (JGI-PGF)"/>
            <person name="Putnam N.H."/>
            <person name="Butts T."/>
            <person name="Ferrier D.E.K."/>
            <person name="Furlong R.F."/>
            <person name="Hellsten U."/>
            <person name="Kawashima T."/>
            <person name="Robinson-Rechavi M."/>
            <person name="Shoguchi E."/>
            <person name="Terry A."/>
            <person name="Yu J.-K."/>
            <person name="Benito-Gutierrez E.L."/>
            <person name="Dubchak I."/>
            <person name="Garcia-Fernandez J."/>
            <person name="Gibson-Brown J.J."/>
            <person name="Grigoriev I.V."/>
            <person name="Horton A.C."/>
            <person name="de Jong P.J."/>
            <person name="Jurka J."/>
            <person name="Kapitonov V.V."/>
            <person name="Kohara Y."/>
            <person name="Kuroki Y."/>
            <person name="Lindquist E."/>
            <person name="Lucas S."/>
            <person name="Osoegawa K."/>
            <person name="Pennacchio L.A."/>
            <person name="Salamov A.A."/>
            <person name="Satou Y."/>
            <person name="Sauka-Spengler T."/>
            <person name="Schmutz J."/>
            <person name="Shin-I T."/>
            <person name="Toyoda A."/>
            <person name="Bronner-Fraser M."/>
            <person name="Fujiyama A."/>
            <person name="Holland L.Z."/>
            <person name="Holland P.W.H."/>
            <person name="Satoh N."/>
            <person name="Rokhsar D.S."/>
        </authorList>
    </citation>
    <scope>NUCLEOTIDE SEQUENCE [LARGE SCALE GENOMIC DNA]</scope>
    <source>
        <strain evidence="2">S238N-H82</strain>
        <tissue evidence="2">Testes</tissue>
    </source>
</reference>
<evidence type="ECO:0000256" key="1">
    <source>
        <dbReference type="SAM" id="Phobius"/>
    </source>
</evidence>
<keyword evidence="1" id="KW-0472">Membrane</keyword>
<dbReference type="EMBL" id="GG666471">
    <property type="protein sequence ID" value="EEN67377.1"/>
    <property type="molecule type" value="Genomic_DNA"/>
</dbReference>
<dbReference type="AlphaFoldDB" id="C3XXB7"/>
<proteinExistence type="predicted"/>
<dbReference type="Gene3D" id="3.40.50.300">
    <property type="entry name" value="P-loop containing nucleotide triphosphate hydrolases"/>
    <property type="match status" value="1"/>
</dbReference>
<name>C3XXB7_BRAFL</name>
<sequence>MAASSKPCVPAWLVNPTPVGNYSIFSVVGNFPYPFPEGRRYRRLVLRENIRHLSLCCWTLLGTPRKELQMMEGLGSKPEPERDKGLAKDVDDDDDVAGWQEQLDHFKREQDHLKRVVDRIKRVLDRLKRVPACPKRVPACPKRVPACPKRVPACPKRVPACPKRVVDRLKRVVDRLKRVVDRPERVLDRLEMMEGSGCAPEHKVSKSLSLDWLRDRIRRFQDEVPKVLVIGMPSAGKSSFINSMQMAVAGTWAELARWPDGQIADRQSQNSFIHSFSHYDLRWQKVVELLRRAKEIVSQVTTSSIRIGTAVACMAAFGDAFYIAVIQQFEDEENQKWLVLAHKMMLLLLIIMILYRGSNLTIILRFHSTNAVKAGEQQFQVDLLCSVLLETLMEPEVSLQTGLLALSSVVLPFATVVLALAMVLLALAFVPPITRLQALASVPYRGHQMSGPLEGWLFRVCHRTAGDISHF</sequence>
<protein>
    <submittedName>
        <fullName evidence="2">Uncharacterized protein</fullName>
    </submittedName>
</protein>
<gene>
    <name evidence="2" type="ORF">BRAFLDRAFT_120331</name>
</gene>